<feature type="domain" description="Histone chaperone RTT106/FACT complex subunit SPT16-like middle" evidence="4">
    <location>
        <begin position="301"/>
        <end position="411"/>
    </location>
</feature>
<comment type="caution">
    <text evidence="5">The sequence shown here is derived from an EMBL/GenBank/DDBJ whole genome shotgun (WGS) entry which is preliminary data.</text>
</comment>
<feature type="region of interest" description="Disordered" evidence="3">
    <location>
        <begin position="94"/>
        <end position="136"/>
    </location>
</feature>
<proteinExistence type="inferred from homology"/>
<gene>
    <name evidence="5" type="ORF">MYCIT1_LOCUS16012</name>
</gene>
<feature type="compositionally biased region" description="Basic and acidic residues" evidence="3">
    <location>
        <begin position="1"/>
        <end position="11"/>
    </location>
</feature>
<comment type="similarity">
    <text evidence="1">Belongs to the RTT106 family.</text>
</comment>
<protein>
    <recommendedName>
        <fullName evidence="4">Histone chaperone RTT106/FACT complex subunit SPT16-like middle domain-containing protein</fullName>
    </recommendedName>
</protein>
<evidence type="ECO:0000256" key="3">
    <source>
        <dbReference type="SAM" id="MobiDB-lite"/>
    </source>
</evidence>
<evidence type="ECO:0000313" key="5">
    <source>
        <dbReference type="EMBL" id="CAK5271122.1"/>
    </source>
</evidence>
<feature type="non-terminal residue" evidence="5">
    <location>
        <position position="1"/>
    </location>
</feature>
<feature type="compositionally biased region" description="Acidic residues" evidence="3">
    <location>
        <begin position="446"/>
        <end position="485"/>
    </location>
</feature>
<evidence type="ECO:0000256" key="1">
    <source>
        <dbReference type="ARBA" id="ARBA00006159"/>
    </source>
</evidence>
<reference evidence="5" key="1">
    <citation type="submission" date="2023-11" db="EMBL/GenBank/DDBJ databases">
        <authorList>
            <person name="De Vega J J."/>
            <person name="De Vega J J."/>
        </authorList>
    </citation>
    <scope>NUCLEOTIDE SEQUENCE</scope>
</reference>
<organism evidence="5 6">
    <name type="scientific">Mycena citricolor</name>
    <dbReference type="NCBI Taxonomy" id="2018698"/>
    <lineage>
        <taxon>Eukaryota</taxon>
        <taxon>Fungi</taxon>
        <taxon>Dikarya</taxon>
        <taxon>Basidiomycota</taxon>
        <taxon>Agaricomycotina</taxon>
        <taxon>Agaricomycetes</taxon>
        <taxon>Agaricomycetidae</taxon>
        <taxon>Agaricales</taxon>
        <taxon>Marasmiineae</taxon>
        <taxon>Mycenaceae</taxon>
        <taxon>Mycena</taxon>
    </lineage>
</organism>
<evidence type="ECO:0000313" key="6">
    <source>
        <dbReference type="Proteomes" id="UP001295794"/>
    </source>
</evidence>
<dbReference type="PANTHER" id="PTHR45849">
    <property type="entry name" value="FACT COMPLEX SUBUNIT SSRP1"/>
    <property type="match status" value="1"/>
</dbReference>
<evidence type="ECO:0000256" key="2">
    <source>
        <dbReference type="ARBA" id="ARBA00025370"/>
    </source>
</evidence>
<comment type="function">
    <text evidence="2">Component of the FACT complex, a general chromatin factor that acts to reorganize nucleosomes. The FACT complex is involved in multiple processes that require DNA as a template such as mRNA elongation, DNA replication and DNA repair. During transcription elongation the FACT complex acts as a histone chaperone that both destabilizes and restores nucleosomal structure. It facilitates the passage of RNA polymerase II and transcription by promoting the dissociation of one histone H2A-H2B dimer from the nucleosome, then subsequently promotes the reestablishment of the nucleosome following the passage of RNA polymerase II.</text>
</comment>
<dbReference type="Proteomes" id="UP001295794">
    <property type="component" value="Unassembled WGS sequence"/>
</dbReference>
<feature type="compositionally biased region" description="Polar residues" evidence="3">
    <location>
        <begin position="12"/>
        <end position="24"/>
    </location>
</feature>
<dbReference type="PANTHER" id="PTHR45849:SF3">
    <property type="entry name" value="HISTONE CHAPERONE RTT106"/>
    <property type="match status" value="1"/>
</dbReference>
<feature type="region of interest" description="Disordered" evidence="3">
    <location>
        <begin position="1"/>
        <end position="24"/>
    </location>
</feature>
<feature type="region of interest" description="Disordered" evidence="3">
    <location>
        <begin position="416"/>
        <end position="498"/>
    </location>
</feature>
<dbReference type="SUPFAM" id="SSF50729">
    <property type="entry name" value="PH domain-like"/>
    <property type="match status" value="1"/>
</dbReference>
<keyword evidence="6" id="KW-1185">Reference proteome</keyword>
<dbReference type="Gene3D" id="2.30.29.30">
    <property type="entry name" value="Pleckstrin-homology domain (PH domain)/Phosphotyrosine-binding domain (PTB)"/>
    <property type="match status" value="1"/>
</dbReference>
<sequence length="531" mass="56113">RLQVSHDHDAFTRSSTECTSLPMTGSNEAETVNPYLSVVAPLLPPQLSSALTQLRPDADATIDTLIRFVSGSAAPGDDQEGWKERQDAALLALQGMGGSSPSGSASGSGTAKRSREGDNEPAAPEAKRTKLGTPASAVDNGDARFVLHAVSVTSPVRKKVDLTVCERGVEFVNPTTGAAEASVPLADLKRAFILPTRGKTKAHWTLVVLSADTADTRKSAKAPAAPQIILGLDAIASSAIKCTTHGTDAGTMITTYKPGEHTRDVLLTLAASLRVPVFQPSPDVFKSACPGLSANASGGGVPGVEAYRAAKVGTLWFMSEGILWGESKPCEFWALEDLLSKDDGLRMISATGRTCTVLLTRKTPREGEGAAELGEGEEDPGIETAFSMVDGREQDAINKWVREHRSLFGVEKRPGVGAVTVQDDSDEEDSDFEADSESDGGSASSDSEESEEDGDEDGTEEAQESGDENENDGDGEEEEQEEEELSPEHHPLMRAGAMPKMSKAMTDMVANMVVGDMMGGDNDGEDELQDD</sequence>
<dbReference type="EMBL" id="CAVNYO010000169">
    <property type="protein sequence ID" value="CAK5271122.1"/>
    <property type="molecule type" value="Genomic_DNA"/>
</dbReference>
<dbReference type="Pfam" id="PF08512">
    <property type="entry name" value="Rttp106-like_middle"/>
    <property type="match status" value="1"/>
</dbReference>
<name>A0AAD2JZV1_9AGAR</name>
<feature type="region of interest" description="Disordered" evidence="3">
    <location>
        <begin position="361"/>
        <end position="380"/>
    </location>
</feature>
<dbReference type="AlphaFoldDB" id="A0AAD2JZV1"/>
<dbReference type="GO" id="GO:0042393">
    <property type="term" value="F:histone binding"/>
    <property type="evidence" value="ECO:0007669"/>
    <property type="project" value="TreeGrafter"/>
</dbReference>
<dbReference type="InterPro" id="IPR050454">
    <property type="entry name" value="RTT106/SSRP1_HistChap/FACT"/>
</dbReference>
<dbReference type="GO" id="GO:0031491">
    <property type="term" value="F:nucleosome binding"/>
    <property type="evidence" value="ECO:0007669"/>
    <property type="project" value="TreeGrafter"/>
</dbReference>
<dbReference type="InterPro" id="IPR011993">
    <property type="entry name" value="PH-like_dom_sf"/>
</dbReference>
<accession>A0AAD2JZV1</accession>
<evidence type="ECO:0000259" key="4">
    <source>
        <dbReference type="SMART" id="SM01287"/>
    </source>
</evidence>
<dbReference type="SMART" id="SM01287">
    <property type="entry name" value="Rtt106"/>
    <property type="match status" value="1"/>
</dbReference>
<feature type="compositionally biased region" description="Acidic residues" evidence="3">
    <location>
        <begin position="423"/>
        <end position="438"/>
    </location>
</feature>
<dbReference type="InterPro" id="IPR013719">
    <property type="entry name" value="RTT106/SPT16-like_middle_dom"/>
</dbReference>